<evidence type="ECO:0000256" key="2">
    <source>
        <dbReference type="ARBA" id="ARBA00022692"/>
    </source>
</evidence>
<evidence type="ECO:0000256" key="4">
    <source>
        <dbReference type="ARBA" id="ARBA00023136"/>
    </source>
</evidence>
<dbReference type="PANTHER" id="PTHR23502">
    <property type="entry name" value="MAJOR FACILITATOR SUPERFAMILY"/>
    <property type="match status" value="1"/>
</dbReference>
<dbReference type="Pfam" id="PF07690">
    <property type="entry name" value="MFS_1"/>
    <property type="match status" value="1"/>
</dbReference>
<proteinExistence type="predicted"/>
<name>A0A9P5GG03_PENCR</name>
<keyword evidence="8" id="KW-1185">Reference proteome</keyword>
<dbReference type="InterPro" id="IPR036259">
    <property type="entry name" value="MFS_trans_sf"/>
</dbReference>
<organism evidence="7 8">
    <name type="scientific">Penicillium crustosum</name>
    <name type="common">Blue mold fungus</name>
    <dbReference type="NCBI Taxonomy" id="36656"/>
    <lineage>
        <taxon>Eukaryota</taxon>
        <taxon>Fungi</taxon>
        <taxon>Dikarya</taxon>
        <taxon>Ascomycota</taxon>
        <taxon>Pezizomycotina</taxon>
        <taxon>Eurotiomycetes</taxon>
        <taxon>Eurotiomycetidae</taxon>
        <taxon>Eurotiales</taxon>
        <taxon>Aspergillaceae</taxon>
        <taxon>Penicillium</taxon>
    </lineage>
</organism>
<feature type="transmembrane region" description="Helical" evidence="5">
    <location>
        <begin position="316"/>
        <end position="335"/>
    </location>
</feature>
<evidence type="ECO:0000313" key="7">
    <source>
        <dbReference type="EMBL" id="KAF7521975.1"/>
    </source>
</evidence>
<sequence>MHEKPSIEANKALSTPLSNTTSYIDFEGAGDPKHPQNWRLSTKLFNSILVCSGTLIVSLTSAIFAPGIDEASKDFGVGTVVGTLGTTLYVLGFASGPLIWAPASELRGRKWPLTIGMLGGGIFTIASAVAKNIQTLVICRFFAGMFGASQLTVVPGVLADLYSNVTRGAAISLYALTVFVGPFMAPFVGGFIASSYLGWRWTLYIPAIFSLANGLLSVFFLDETYPPCILVAKAAAIREESLNLNIRARHEDVEVSIAGLVEKYFTRPLTLLFTEPIILVVSVYMSFIYGLVYALLEAYPFVFEHVYGMTPAFAGLMFIGLIIGVVLACAFILFGQLAYARKLAENKGIAVPEWRLAPTLLGAPVFTIGLFWFSWTGFTPQIHWAAPAAAGIFIGFGVLCIFLPCFNYIVDAYLPIAASAVAANIILRTPPSSIMSPSPFIITIATSFAMSTTRYTVPVPESTLILETRQQLNDMAMQFPLGTVDDRNGGYYLLDHDTTVLAVASDPLCEELDASMEAAKRYHNAHPEIDEESKSVAP</sequence>
<feature type="transmembrane region" description="Helical" evidence="5">
    <location>
        <begin position="111"/>
        <end position="129"/>
    </location>
</feature>
<protein>
    <recommendedName>
        <fullName evidence="6">Major facilitator superfamily (MFS) profile domain-containing protein</fullName>
    </recommendedName>
</protein>
<keyword evidence="4 5" id="KW-0472">Membrane</keyword>
<dbReference type="Gene3D" id="1.20.1250.20">
    <property type="entry name" value="MFS general substrate transporter like domains"/>
    <property type="match status" value="1"/>
</dbReference>
<feature type="transmembrane region" description="Helical" evidence="5">
    <location>
        <begin position="44"/>
        <end position="65"/>
    </location>
</feature>
<feature type="transmembrane region" description="Helical" evidence="5">
    <location>
        <begin position="203"/>
        <end position="221"/>
    </location>
</feature>
<dbReference type="CDD" id="cd17323">
    <property type="entry name" value="MFS_Tpo1_MDR_like"/>
    <property type="match status" value="1"/>
</dbReference>
<keyword evidence="2 5" id="KW-0812">Transmembrane</keyword>
<feature type="transmembrane region" description="Helical" evidence="5">
    <location>
        <begin position="381"/>
        <end position="403"/>
    </location>
</feature>
<evidence type="ECO:0000256" key="3">
    <source>
        <dbReference type="ARBA" id="ARBA00022989"/>
    </source>
</evidence>
<feature type="transmembrane region" description="Helical" evidence="5">
    <location>
        <begin position="141"/>
        <end position="161"/>
    </location>
</feature>
<evidence type="ECO:0000256" key="1">
    <source>
        <dbReference type="ARBA" id="ARBA00004141"/>
    </source>
</evidence>
<dbReference type="InterPro" id="IPR020846">
    <property type="entry name" value="MFS_dom"/>
</dbReference>
<reference evidence="7" key="1">
    <citation type="submission" date="2020-02" db="EMBL/GenBank/DDBJ databases">
        <authorList>
            <person name="Lichtner F.J."/>
        </authorList>
    </citation>
    <scope>NUCLEOTIDE SEQUENCE</scope>
    <source>
        <strain evidence="7">G10</strain>
    </source>
</reference>
<dbReference type="GO" id="GO:0022857">
    <property type="term" value="F:transmembrane transporter activity"/>
    <property type="evidence" value="ECO:0007669"/>
    <property type="project" value="InterPro"/>
</dbReference>
<dbReference type="PANTHER" id="PTHR23502:SF138">
    <property type="entry name" value="MAJOR FACILITATOR SUPERFAMILY (MFS) PROFILE DOMAIN-CONTAINING PROTEIN-RELATED"/>
    <property type="match status" value="1"/>
</dbReference>
<comment type="subcellular location">
    <subcellularLocation>
        <location evidence="1">Membrane</location>
        <topology evidence="1">Multi-pass membrane protein</topology>
    </subcellularLocation>
</comment>
<dbReference type="FunFam" id="1.20.1250.20:FF:000011">
    <property type="entry name" value="MFS multidrug transporter, putative"/>
    <property type="match status" value="1"/>
</dbReference>
<evidence type="ECO:0000256" key="5">
    <source>
        <dbReference type="SAM" id="Phobius"/>
    </source>
</evidence>
<feature type="transmembrane region" description="Helical" evidence="5">
    <location>
        <begin position="77"/>
        <end position="99"/>
    </location>
</feature>
<feature type="transmembrane region" description="Helical" evidence="5">
    <location>
        <begin position="173"/>
        <end position="197"/>
    </location>
</feature>
<dbReference type="AlphaFoldDB" id="A0A9P5GG03"/>
<feature type="domain" description="Major facilitator superfamily (MFS) profile" evidence="6">
    <location>
        <begin position="46"/>
        <end position="538"/>
    </location>
</feature>
<dbReference type="Proteomes" id="UP000701341">
    <property type="component" value="Unassembled WGS sequence"/>
</dbReference>
<gene>
    <name evidence="7" type="ORF">PCG10_007756</name>
</gene>
<accession>A0A9P5GG03</accession>
<dbReference type="GO" id="GO:0005886">
    <property type="term" value="C:plasma membrane"/>
    <property type="evidence" value="ECO:0007669"/>
    <property type="project" value="TreeGrafter"/>
</dbReference>
<dbReference type="InterPro" id="IPR011701">
    <property type="entry name" value="MFS"/>
</dbReference>
<evidence type="ECO:0000259" key="6">
    <source>
        <dbReference type="PROSITE" id="PS50850"/>
    </source>
</evidence>
<dbReference type="SUPFAM" id="SSF103473">
    <property type="entry name" value="MFS general substrate transporter"/>
    <property type="match status" value="1"/>
</dbReference>
<dbReference type="EMBL" id="JAAOZQ010000057">
    <property type="protein sequence ID" value="KAF7521975.1"/>
    <property type="molecule type" value="Genomic_DNA"/>
</dbReference>
<comment type="caution">
    <text evidence="7">The sequence shown here is derived from an EMBL/GenBank/DDBJ whole genome shotgun (WGS) entry which is preliminary data.</text>
</comment>
<dbReference type="PROSITE" id="PS50850">
    <property type="entry name" value="MFS"/>
    <property type="match status" value="1"/>
</dbReference>
<feature type="transmembrane region" description="Helical" evidence="5">
    <location>
        <begin position="277"/>
        <end position="296"/>
    </location>
</feature>
<feature type="transmembrane region" description="Helical" evidence="5">
    <location>
        <begin position="356"/>
        <end position="375"/>
    </location>
</feature>
<keyword evidence="3 5" id="KW-1133">Transmembrane helix</keyword>
<evidence type="ECO:0000313" key="8">
    <source>
        <dbReference type="Proteomes" id="UP000701341"/>
    </source>
</evidence>